<evidence type="ECO:0000259" key="6">
    <source>
        <dbReference type="PROSITE" id="PS50006"/>
    </source>
</evidence>
<dbReference type="Pfam" id="PF16508">
    <property type="entry name" value="NIBRIN_BRCT_II"/>
    <property type="match status" value="1"/>
</dbReference>
<reference evidence="7 8" key="1">
    <citation type="submission" date="2020-01" db="EMBL/GenBank/DDBJ databases">
        <authorList>
            <consortium name="DOE Joint Genome Institute"/>
            <person name="Haridas S."/>
            <person name="Albert R."/>
            <person name="Binder M."/>
            <person name="Bloem J."/>
            <person name="Labutti K."/>
            <person name="Salamov A."/>
            <person name="Andreopoulos B."/>
            <person name="Baker S.E."/>
            <person name="Barry K."/>
            <person name="Bills G."/>
            <person name="Bluhm B.H."/>
            <person name="Cannon C."/>
            <person name="Castanera R."/>
            <person name="Culley D.E."/>
            <person name="Daum C."/>
            <person name="Ezra D."/>
            <person name="Gonzalez J.B."/>
            <person name="Henrissat B."/>
            <person name="Kuo A."/>
            <person name="Liang C."/>
            <person name="Lipzen A."/>
            <person name="Lutzoni F."/>
            <person name="Magnuson J."/>
            <person name="Mondo S."/>
            <person name="Nolan M."/>
            <person name="Ohm R."/>
            <person name="Pangilinan J."/>
            <person name="Park H.-J.H."/>
            <person name="Ramirez L."/>
            <person name="Alfaro M."/>
            <person name="Sun H."/>
            <person name="Tritt A."/>
            <person name="Yoshinaga Y."/>
            <person name="Zwiers L.-H.L."/>
            <person name="Turgeon B.G."/>
            <person name="Goodwin S.B."/>
            <person name="Spatafora J.W."/>
            <person name="Crous P.W."/>
            <person name="Grigoriev I.V."/>
        </authorList>
    </citation>
    <scope>NUCLEOTIDE SEQUENCE [LARGE SCALE GENOMIC DNA]</scope>
    <source>
        <strain evidence="7 8">CBS 611.86</strain>
    </source>
</reference>
<protein>
    <submittedName>
        <fullName evidence="7">DNA damage response protein RcaA</fullName>
    </submittedName>
</protein>
<organism evidence="7 8">
    <name type="scientific">Massariosphaeria phaeospora</name>
    <dbReference type="NCBI Taxonomy" id="100035"/>
    <lineage>
        <taxon>Eukaryota</taxon>
        <taxon>Fungi</taxon>
        <taxon>Dikarya</taxon>
        <taxon>Ascomycota</taxon>
        <taxon>Pezizomycotina</taxon>
        <taxon>Dothideomycetes</taxon>
        <taxon>Pleosporomycetidae</taxon>
        <taxon>Pleosporales</taxon>
        <taxon>Pleosporales incertae sedis</taxon>
        <taxon>Massariosphaeria</taxon>
    </lineage>
</organism>
<feature type="compositionally biased region" description="Basic residues" evidence="5">
    <location>
        <begin position="635"/>
        <end position="644"/>
    </location>
</feature>
<dbReference type="Proteomes" id="UP000481861">
    <property type="component" value="Unassembled WGS sequence"/>
</dbReference>
<dbReference type="InterPro" id="IPR032429">
    <property type="entry name" value="Nibrin_BRCT2"/>
</dbReference>
<accession>A0A7C8I4M9</accession>
<dbReference type="GO" id="GO:0003684">
    <property type="term" value="F:damaged DNA binding"/>
    <property type="evidence" value="ECO:0007669"/>
    <property type="project" value="TreeGrafter"/>
</dbReference>
<evidence type="ECO:0000256" key="3">
    <source>
        <dbReference type="ARBA" id="ARBA00023204"/>
    </source>
</evidence>
<dbReference type="Gene3D" id="3.40.50.10980">
    <property type="entry name" value="Nibrin, BRCT2 domain"/>
    <property type="match status" value="1"/>
</dbReference>
<evidence type="ECO:0000256" key="1">
    <source>
        <dbReference type="ARBA" id="ARBA00004123"/>
    </source>
</evidence>
<feature type="compositionally biased region" description="Basic and acidic residues" evidence="5">
    <location>
        <begin position="681"/>
        <end position="696"/>
    </location>
</feature>
<proteinExistence type="predicted"/>
<dbReference type="Gene3D" id="2.60.200.20">
    <property type="match status" value="1"/>
</dbReference>
<dbReference type="GO" id="GO:0000724">
    <property type="term" value="P:double-strand break repair via homologous recombination"/>
    <property type="evidence" value="ECO:0007669"/>
    <property type="project" value="TreeGrafter"/>
</dbReference>
<feature type="region of interest" description="Disordered" evidence="5">
    <location>
        <begin position="470"/>
        <end position="500"/>
    </location>
</feature>
<evidence type="ECO:0000256" key="2">
    <source>
        <dbReference type="ARBA" id="ARBA00022763"/>
    </source>
</evidence>
<name>A0A7C8I4M9_9PLEO</name>
<feature type="region of interest" description="Disordered" evidence="5">
    <location>
        <begin position="383"/>
        <end position="451"/>
    </location>
</feature>
<feature type="region of interest" description="Disordered" evidence="5">
    <location>
        <begin position="609"/>
        <end position="803"/>
    </location>
</feature>
<evidence type="ECO:0000256" key="5">
    <source>
        <dbReference type="SAM" id="MobiDB-lite"/>
    </source>
</evidence>
<comment type="caution">
    <text evidence="7">The sequence shown here is derived from an EMBL/GenBank/DDBJ whole genome shotgun (WGS) entry which is preliminary data.</text>
</comment>
<evidence type="ECO:0000313" key="8">
    <source>
        <dbReference type="Proteomes" id="UP000481861"/>
    </source>
</evidence>
<dbReference type="PANTHER" id="PTHR12162:SF0">
    <property type="entry name" value="NIBRIN"/>
    <property type="match status" value="1"/>
</dbReference>
<keyword evidence="8" id="KW-1185">Reference proteome</keyword>
<keyword evidence="4" id="KW-0539">Nucleus</keyword>
<dbReference type="EMBL" id="JAADJZ010000021">
    <property type="protein sequence ID" value="KAF2867991.1"/>
    <property type="molecule type" value="Genomic_DNA"/>
</dbReference>
<dbReference type="InterPro" id="IPR040227">
    <property type="entry name" value="Nibrin-rel"/>
</dbReference>
<feature type="compositionally biased region" description="Polar residues" evidence="5">
    <location>
        <begin position="384"/>
        <end position="417"/>
    </location>
</feature>
<feature type="compositionally biased region" description="Polar residues" evidence="5">
    <location>
        <begin position="470"/>
        <end position="489"/>
    </location>
</feature>
<feature type="region of interest" description="Disordered" evidence="5">
    <location>
        <begin position="513"/>
        <end position="584"/>
    </location>
</feature>
<dbReference type="OrthoDB" id="552194at2759"/>
<evidence type="ECO:0000256" key="4">
    <source>
        <dbReference type="ARBA" id="ARBA00023242"/>
    </source>
</evidence>
<keyword evidence="2" id="KW-0227">DNA damage</keyword>
<feature type="compositionally biased region" description="Basic and acidic residues" evidence="5">
    <location>
        <begin position="555"/>
        <end position="584"/>
    </location>
</feature>
<dbReference type="AlphaFoldDB" id="A0A7C8I4M9"/>
<dbReference type="InterPro" id="IPR000253">
    <property type="entry name" value="FHA_dom"/>
</dbReference>
<evidence type="ECO:0000313" key="7">
    <source>
        <dbReference type="EMBL" id="KAF2867991.1"/>
    </source>
</evidence>
<dbReference type="InterPro" id="IPR043014">
    <property type="entry name" value="Nibrin_BRCT2_sf"/>
</dbReference>
<feature type="domain" description="FHA" evidence="6">
    <location>
        <begin position="23"/>
        <end position="93"/>
    </location>
</feature>
<keyword evidence="3" id="KW-0234">DNA repair</keyword>
<feature type="compositionally biased region" description="Low complexity" evidence="5">
    <location>
        <begin position="750"/>
        <end position="761"/>
    </location>
</feature>
<dbReference type="GO" id="GO:0007095">
    <property type="term" value="P:mitotic G2 DNA damage checkpoint signaling"/>
    <property type="evidence" value="ECO:0007669"/>
    <property type="project" value="InterPro"/>
</dbReference>
<feature type="compositionally biased region" description="Basic and acidic residues" evidence="5">
    <location>
        <begin position="609"/>
        <end position="633"/>
    </location>
</feature>
<dbReference type="PANTHER" id="PTHR12162">
    <property type="entry name" value="NIBRIN-RELATED"/>
    <property type="match status" value="1"/>
</dbReference>
<comment type="subcellular location">
    <subcellularLocation>
        <location evidence="1">Nucleus</location>
    </subcellularLocation>
</comment>
<gene>
    <name evidence="7" type="ORF">BDV95DRAFT_501456</name>
</gene>
<dbReference type="GO" id="GO:0030870">
    <property type="term" value="C:Mre11 complex"/>
    <property type="evidence" value="ECO:0007669"/>
    <property type="project" value="InterPro"/>
</dbReference>
<dbReference type="PROSITE" id="PS50006">
    <property type="entry name" value="FHA_DOMAIN"/>
    <property type="match status" value="1"/>
</dbReference>
<sequence>MWILEHESLFGGKRIWLRPGSQQLYGRTTSGHKDSQADGKQVFIDNKNVSRKHMIIKVHDVPEGDGTRLHSRSQIEIIDLSCRQGTDIEGQRSLKSTKEADGTITYDKMVLSGTEHTIKIAASYPAFKIKWQPVVITYASKDHKARSVQLHPLDIKTTTEFVYGKTTHVVSQKRNLPKVLQGLVAGAHIVTGEFIDAILAAAERSVDGSGNYVPSKLEEDLDTWWPKEKECIPPIGAEPIPRPEQMLEPDSNRSEVFSGLTFVFSNEPQYNSLQAPIAGGGGKALLFNIRVGETTVKEYVDFVSNAAGEKRRNEANNGRLPVVSIRLSGFPSEMEAWATDFVTGVDQALKQRSIQQNEFLDAILTKDASSLQKPPAEVIEVHSVTAQAETNPRSTQDLTPTFDSKPTSQAPEATSTPSPEPAKSNPRKRPMRRGQTTSRFTGFDDYEPPPKARKIEEDASMEDVQESIVTTNLHNGSQPRSTAGTQADPDSQRQIEESVETADQIEQFIPAAAAARRRRAVTRAASASVEPEARAATRKTKARGAEKAPQSQKPKMKDPKDINVREQTRLRVKEQEEKIKADEESLREALEGVDIAEIRDLVRIEEMKVKPHENRPDQRTGAHSERWNDEWNGRKNFKKFRRRGAERGPQAQKVLVTLEETPQKKGFGVNSFFLEDTETTQSKEDERRPARRTAREPEDDSEPEPGFTRRKRTTQSEVVNVEDSGSDDESVVASSSGRRNKGDTQRVAETQLSATQTQTQKSTRKRGPASVAAGQPATKKSRVARRDDDSDEEETGFRFRRRG</sequence>